<keyword evidence="1" id="KW-0472">Membrane</keyword>
<evidence type="ECO:0000313" key="2">
    <source>
        <dbReference type="EMBL" id="GJM60613.1"/>
    </source>
</evidence>
<dbReference type="AlphaFoldDB" id="A0AAN5AL85"/>
<dbReference type="Pfam" id="PF14539">
    <property type="entry name" value="DUF4442"/>
    <property type="match status" value="1"/>
</dbReference>
<dbReference type="InterPro" id="IPR029069">
    <property type="entry name" value="HotDog_dom_sf"/>
</dbReference>
<accession>A0AAN5AL85</accession>
<dbReference type="RefSeq" id="WP_338236324.1">
    <property type="nucleotide sequence ID" value="NZ_BQKE01000001.1"/>
</dbReference>
<comment type="caution">
    <text evidence="2">The sequence shown here is derived from an EMBL/GenBank/DDBJ whole genome shotgun (WGS) entry which is preliminary data.</text>
</comment>
<dbReference type="Proteomes" id="UP001310022">
    <property type="component" value="Unassembled WGS sequence"/>
</dbReference>
<evidence type="ECO:0000256" key="1">
    <source>
        <dbReference type="SAM" id="Phobius"/>
    </source>
</evidence>
<gene>
    <name evidence="2" type="ORF">PEDI_11650</name>
</gene>
<dbReference type="SUPFAM" id="SSF54637">
    <property type="entry name" value="Thioesterase/thiol ester dehydrase-isomerase"/>
    <property type="match status" value="1"/>
</dbReference>
<feature type="transmembrane region" description="Helical" evidence="1">
    <location>
        <begin position="51"/>
        <end position="70"/>
    </location>
</feature>
<dbReference type="Gene3D" id="3.10.129.10">
    <property type="entry name" value="Hotdog Thioesterase"/>
    <property type="match status" value="1"/>
</dbReference>
<reference evidence="2 3" key="1">
    <citation type="submission" date="2021-12" db="EMBL/GenBank/DDBJ databases">
        <title>Genome sequencing of bacteria with rrn-lacking chromosome and rrn-plasmid.</title>
        <authorList>
            <person name="Anda M."/>
            <person name="Iwasaki W."/>
        </authorList>
    </citation>
    <scope>NUCLEOTIDE SEQUENCE [LARGE SCALE GENOMIC DNA]</scope>
    <source>
        <strain evidence="2 3">NBRC 15940</strain>
    </source>
</reference>
<protein>
    <recommendedName>
        <fullName evidence="4">DUF4442 domain-containing protein</fullName>
    </recommendedName>
</protein>
<dbReference type="InterPro" id="IPR027961">
    <property type="entry name" value="DUF4442"/>
</dbReference>
<keyword evidence="1" id="KW-0812">Transmembrane</keyword>
<keyword evidence="1" id="KW-1133">Transmembrane helix</keyword>
<organism evidence="2 3">
    <name type="scientific">Persicobacter diffluens</name>
    <dbReference type="NCBI Taxonomy" id="981"/>
    <lineage>
        <taxon>Bacteria</taxon>
        <taxon>Pseudomonadati</taxon>
        <taxon>Bacteroidota</taxon>
        <taxon>Cytophagia</taxon>
        <taxon>Cytophagales</taxon>
        <taxon>Persicobacteraceae</taxon>
        <taxon>Persicobacter</taxon>
    </lineage>
</organism>
<dbReference type="EMBL" id="BQKE01000001">
    <property type="protein sequence ID" value="GJM60613.1"/>
    <property type="molecule type" value="Genomic_DNA"/>
</dbReference>
<sequence length="155" mass="17223">MQNLANAMLKEFGKTEVPMIGFCEPEILKISAEEIAVRIPLNDRTKNHLQSMYIGTLTVGADIAGGLLAFSMIKQMDLPIDLVFKDFKADFLKRPEADVTFRCTEGAKIQKMVQSTMSDGERVTEPIAITAYCPDKFGEEAVATFILTLSLKKRT</sequence>
<evidence type="ECO:0000313" key="3">
    <source>
        <dbReference type="Proteomes" id="UP001310022"/>
    </source>
</evidence>
<name>A0AAN5AL85_9BACT</name>
<evidence type="ECO:0008006" key="4">
    <source>
        <dbReference type="Google" id="ProtNLM"/>
    </source>
</evidence>
<proteinExistence type="predicted"/>
<keyword evidence="3" id="KW-1185">Reference proteome</keyword>